<name>A0A7R9PY79_9ACAR</name>
<dbReference type="AlphaFoldDB" id="A0A7R9PY79"/>
<protein>
    <submittedName>
        <fullName evidence="1">Uncharacterized protein</fullName>
    </submittedName>
</protein>
<dbReference type="EMBL" id="OC857434">
    <property type="protein sequence ID" value="CAD7625173.1"/>
    <property type="molecule type" value="Genomic_DNA"/>
</dbReference>
<evidence type="ECO:0000313" key="2">
    <source>
        <dbReference type="Proteomes" id="UP000759131"/>
    </source>
</evidence>
<dbReference type="Proteomes" id="UP000759131">
    <property type="component" value="Unassembled WGS sequence"/>
</dbReference>
<reference evidence="1" key="1">
    <citation type="submission" date="2020-11" db="EMBL/GenBank/DDBJ databases">
        <authorList>
            <person name="Tran Van P."/>
        </authorList>
    </citation>
    <scope>NUCLEOTIDE SEQUENCE</scope>
</reference>
<keyword evidence="2" id="KW-1185">Reference proteome</keyword>
<dbReference type="EMBL" id="CAJPIZ010002859">
    <property type="protein sequence ID" value="CAG2105603.1"/>
    <property type="molecule type" value="Genomic_DNA"/>
</dbReference>
<proteinExistence type="predicted"/>
<sequence length="101" mass="11680">MYEKFCDEFMGHKNYVNRYDKKFYLIYKLVESCESCSAIRTMSPLSASKRMILCVIKAFTDTGLSFDTTGANRGSLNYIIFPIHIRLALRLLVHILNNSNN</sequence>
<gene>
    <name evidence="1" type="ORF">OSB1V03_LOCUS5609</name>
</gene>
<organism evidence="1">
    <name type="scientific">Medioppia subpectinata</name>
    <dbReference type="NCBI Taxonomy" id="1979941"/>
    <lineage>
        <taxon>Eukaryota</taxon>
        <taxon>Metazoa</taxon>
        <taxon>Ecdysozoa</taxon>
        <taxon>Arthropoda</taxon>
        <taxon>Chelicerata</taxon>
        <taxon>Arachnida</taxon>
        <taxon>Acari</taxon>
        <taxon>Acariformes</taxon>
        <taxon>Sarcoptiformes</taxon>
        <taxon>Oribatida</taxon>
        <taxon>Brachypylina</taxon>
        <taxon>Oppioidea</taxon>
        <taxon>Oppiidae</taxon>
        <taxon>Medioppia</taxon>
    </lineage>
</organism>
<accession>A0A7R9PY79</accession>
<evidence type="ECO:0000313" key="1">
    <source>
        <dbReference type="EMBL" id="CAD7625173.1"/>
    </source>
</evidence>